<keyword evidence="4" id="KW-0720">Serine protease</keyword>
<feature type="domain" description="Peptidase S8/S53" evidence="8">
    <location>
        <begin position="219"/>
        <end position="534"/>
    </location>
</feature>
<dbReference type="HOGENOM" id="CLU_288330_0_0_11"/>
<evidence type="ECO:0000256" key="5">
    <source>
        <dbReference type="PROSITE-ProRule" id="PRU01240"/>
    </source>
</evidence>
<dbReference type="PROSITE" id="PS51892">
    <property type="entry name" value="SUBTILASE"/>
    <property type="match status" value="1"/>
</dbReference>
<dbReference type="InterPro" id="IPR015500">
    <property type="entry name" value="Peptidase_S8_subtilisin-rel"/>
</dbReference>
<proteinExistence type="inferred from homology"/>
<evidence type="ECO:0000256" key="7">
    <source>
        <dbReference type="SAM" id="SignalP"/>
    </source>
</evidence>
<dbReference type="InterPro" id="IPR036852">
    <property type="entry name" value="Peptidase_S8/S53_dom_sf"/>
</dbReference>
<evidence type="ECO:0000256" key="2">
    <source>
        <dbReference type="ARBA" id="ARBA00022670"/>
    </source>
</evidence>
<name>G8XDV2_STREN</name>
<feature type="compositionally biased region" description="Low complexity" evidence="6">
    <location>
        <begin position="141"/>
        <end position="151"/>
    </location>
</feature>
<evidence type="ECO:0000256" key="6">
    <source>
        <dbReference type="SAM" id="MobiDB-lite"/>
    </source>
</evidence>
<dbReference type="Pfam" id="PF00082">
    <property type="entry name" value="Peptidase_S8"/>
    <property type="match status" value="1"/>
</dbReference>
<gene>
    <name evidence="9" type="ordered locus">SCATT_p09940</name>
</gene>
<dbReference type="Gene3D" id="3.40.50.200">
    <property type="entry name" value="Peptidase S8/S53 domain"/>
    <property type="match status" value="1"/>
</dbReference>
<dbReference type="EMBL" id="CP003229">
    <property type="protein sequence ID" value="AEW99187.1"/>
    <property type="molecule type" value="Genomic_DNA"/>
</dbReference>
<dbReference type="PRINTS" id="PR00723">
    <property type="entry name" value="SUBTILISIN"/>
</dbReference>
<feature type="compositionally biased region" description="Gly residues" evidence="6">
    <location>
        <begin position="152"/>
        <end position="161"/>
    </location>
</feature>
<evidence type="ECO:0000313" key="9">
    <source>
        <dbReference type="EMBL" id="AEW99187.1"/>
    </source>
</evidence>
<evidence type="ECO:0000256" key="4">
    <source>
        <dbReference type="ARBA" id="ARBA00022825"/>
    </source>
</evidence>
<evidence type="ECO:0000256" key="1">
    <source>
        <dbReference type="ARBA" id="ARBA00011073"/>
    </source>
</evidence>
<dbReference type="AlphaFoldDB" id="G8XDV2"/>
<dbReference type="GO" id="GO:0004252">
    <property type="term" value="F:serine-type endopeptidase activity"/>
    <property type="evidence" value="ECO:0007669"/>
    <property type="project" value="InterPro"/>
</dbReference>
<geneLocation type="plasmid" evidence="9 10">
    <name>pSCATT</name>
</geneLocation>
<feature type="chain" id="PRO_5003518765" evidence="7">
    <location>
        <begin position="46"/>
        <end position="1172"/>
    </location>
</feature>
<organism evidence="9 10">
    <name type="scientific">Streptantibioticus cattleyicolor (strain ATCC 35852 / DSM 46488 / JCM 4925 / NBRC 14057 / NRRL 8057)</name>
    <name type="common">Streptomyces cattleya</name>
    <dbReference type="NCBI Taxonomy" id="1003195"/>
    <lineage>
        <taxon>Bacteria</taxon>
        <taxon>Bacillati</taxon>
        <taxon>Actinomycetota</taxon>
        <taxon>Actinomycetes</taxon>
        <taxon>Kitasatosporales</taxon>
        <taxon>Streptomycetaceae</taxon>
        <taxon>Streptantibioticus</taxon>
    </lineage>
</organism>
<keyword evidence="9" id="KW-0614">Plasmid</keyword>
<evidence type="ECO:0000256" key="3">
    <source>
        <dbReference type="ARBA" id="ARBA00022801"/>
    </source>
</evidence>
<dbReference type="PATRIC" id="fig|1003195.29.peg.6790"/>
<dbReference type="InterPro" id="IPR000209">
    <property type="entry name" value="Peptidase_S8/S53_dom"/>
</dbReference>
<sequence length="1172" mass="117190">MRDAFLMSCQTRGKCMTGWRKPPLTAAVAVAAAALVLTSGAGAGAATVPTPPDPASGGAATPVIVVLKDQIPAAPADPGHLKARKERTAVAQAPLLARVRAQGGTHVKSFVVGNAFSATVPPALRAALAADPAVAAVVPDTKVPVTPPDGGSAAGGTGTRPGGPKASAHAVKGGPDSTRTPDAICPKDPSKPLLEPEALYSTHVEATAGHPGAASLADGKGVKVAYIADGLDPDNPDFIRPDGSHAVVDYQDFSGDGTAAPTGAAEAFGDASAVIAQGRQSYDLSQFVNPSHPLPKGCTIRVRGIAPGASLVALKAGGELLPNSAILQSIDYAVSVAHVDVLNESFGSNVTPDSGAHDTISLFNDQAVAAGVTVAVSSGDAGINGTIGTPSTDPNVISAGASTDSQLYAQTGYAATRFSNGTWADDNISALSSAGITQGGRTVDLVAPGESDWALCTPDLTKYTECTNYAGGASPIQPFGGTSQAAPMTAGAAALVIQAYRDTHHGASPAPALVKKFLTGTAHDLGVPAQEQGAGLLDVRAAVEAARGYAGGSGAKDSRSLVVSSGQLDITGTPGSAHTADIPVTNTGRTAQKVTAATRTFAPLADSRQTVALDSSSSDTFPYATNGAPWVARQVRFTVPRGADRLAASIAWKGAPQKSGNNTVTPVVRMTLLDPSGRFETNTRPQGGAVSANFGIVDVPHPVAGSWTAVLYTPAGSAGYTGPVLLDTATQRAVAAGSVTPRTVTLAPGATTKLRVRLTTPAAGGDTGESVTVAGSGGRTTSVPVILRSLVPVAGGTGRFTGTITGGNARSYSPAQTFTYAFDVPRGKRDLRVGLTVAKDPNLLMQGVLVAPDGTPADAESNAVLDTNGNPVGTGRGVSVTTLNPAPGRWRYVLVVANPVSGAELSQPFTGAIGFDQDRASAAALPHGAGTKLAAGKPVTVRVRYTNNTAAVQRVHAEGRLNTRVELALLPQGASATVGLPLTPTSTVPSFLVPPGTDRLTAAAASTTPAQLELSATTSSPDLFGDLKSAQAGSTVSAVTDAGSAAQPVVSGYWSTFVQQIGPFPAGGAPAGSSTISASAHTLAFDPALTSATGDPFAAGVRGQAPATAPVEVKPGATGDVEVTITPTGRKGTTVHGVLYLVTAPGGVATANSQVGITGSVLAALPYSYTVN</sequence>
<dbReference type="Gene3D" id="3.30.70.80">
    <property type="entry name" value="Peptidase S8 propeptide/proteinase inhibitor I9"/>
    <property type="match status" value="1"/>
</dbReference>
<protein>
    <submittedName>
        <fullName evidence="9">Pyrolisin-like serine protease</fullName>
    </submittedName>
</protein>
<feature type="signal peptide" evidence="7">
    <location>
        <begin position="1"/>
        <end position="45"/>
    </location>
</feature>
<keyword evidence="7" id="KW-0732">Signal</keyword>
<evidence type="ECO:0000313" key="10">
    <source>
        <dbReference type="Proteomes" id="UP000007842"/>
    </source>
</evidence>
<dbReference type="InterPro" id="IPR023828">
    <property type="entry name" value="Peptidase_S8_Ser-AS"/>
</dbReference>
<feature type="region of interest" description="Disordered" evidence="6">
    <location>
        <begin position="141"/>
        <end position="194"/>
    </location>
</feature>
<comment type="similarity">
    <text evidence="1 5">Belongs to the peptidase S8 family.</text>
</comment>
<comment type="caution">
    <text evidence="5">Lacks conserved residue(s) required for the propagation of feature annotation.</text>
</comment>
<dbReference type="KEGG" id="scy:SCATT_p09940"/>
<dbReference type="SUPFAM" id="SSF52743">
    <property type="entry name" value="Subtilisin-like"/>
    <property type="match status" value="1"/>
</dbReference>
<dbReference type="InterPro" id="IPR037045">
    <property type="entry name" value="S8pro/Inhibitor_I9_sf"/>
</dbReference>
<keyword evidence="10" id="KW-1185">Reference proteome</keyword>
<accession>G8XDV2</accession>
<keyword evidence="3" id="KW-0378">Hydrolase</keyword>
<dbReference type="Proteomes" id="UP000007842">
    <property type="component" value="Plasmid pSCATT"/>
</dbReference>
<dbReference type="PROSITE" id="PS00138">
    <property type="entry name" value="SUBTILASE_SER"/>
    <property type="match status" value="1"/>
</dbReference>
<evidence type="ECO:0000259" key="8">
    <source>
        <dbReference type="Pfam" id="PF00082"/>
    </source>
</evidence>
<keyword evidence="2 9" id="KW-0645">Protease</keyword>
<reference evidence="10" key="1">
    <citation type="submission" date="2011-12" db="EMBL/GenBank/DDBJ databases">
        <title>Complete genome sequence of Streptomyces cattleya strain DSM 46488.</title>
        <authorList>
            <person name="Ou H.-Y."/>
            <person name="Li P."/>
            <person name="Zhao C."/>
            <person name="O'Hagan D."/>
            <person name="Deng Z."/>
        </authorList>
    </citation>
    <scope>NUCLEOTIDE SEQUENCE [LARGE SCALE GENOMIC DNA]</scope>
    <source>
        <strain evidence="10">ATCC 35852 / DSM 46488 / JCM 4925 / NBRC 14057 / NRRL 8057</strain>
        <plasmid evidence="10">Plasmid pSCATT</plasmid>
    </source>
</reference>
<dbReference type="GO" id="GO:0006508">
    <property type="term" value="P:proteolysis"/>
    <property type="evidence" value="ECO:0007669"/>
    <property type="project" value="UniProtKB-KW"/>
</dbReference>